<sequence>MFHWQRGHSAAMHDPRNLALSLLLYNEALPIRITTQRDYWLLDDQIFDDQSLFQRSEPSVEKPMQELQLDEERQTLFLAPAPTPAPGTPVTVVPEKKCPEQTPCEGLFLRSELLSDNESQGWVIA</sequence>
<proteinExistence type="predicted"/>
<accession>A0A2H9TL17</accession>
<keyword evidence="2" id="KW-1185">Reference proteome</keyword>
<dbReference type="AlphaFoldDB" id="A0A2H9TL17"/>
<protein>
    <submittedName>
        <fullName evidence="1">Uncharacterized protein</fullName>
    </submittedName>
</protein>
<evidence type="ECO:0000313" key="1">
    <source>
        <dbReference type="EMBL" id="PJF18340.1"/>
    </source>
</evidence>
<comment type="caution">
    <text evidence="1">The sequence shown here is derived from an EMBL/GenBank/DDBJ whole genome shotgun (WGS) entry which is preliminary data.</text>
</comment>
<name>A0A2H9TL17_9FUNG</name>
<dbReference type="Proteomes" id="UP000240830">
    <property type="component" value="Unassembled WGS sequence"/>
</dbReference>
<dbReference type="EMBL" id="MTSL01000128">
    <property type="protein sequence ID" value="PJF18340.1"/>
    <property type="molecule type" value="Genomic_DNA"/>
</dbReference>
<gene>
    <name evidence="1" type="ORF">PSACC_01832</name>
</gene>
<evidence type="ECO:0000313" key="2">
    <source>
        <dbReference type="Proteomes" id="UP000240830"/>
    </source>
</evidence>
<reference evidence="1 2" key="1">
    <citation type="submission" date="2016-10" db="EMBL/GenBank/DDBJ databases">
        <title>The genome of Paramicrosporidium saccamoebae is the missing link in understanding Cryptomycota and Microsporidia evolution.</title>
        <authorList>
            <person name="Quandt C.A."/>
            <person name="Beaudet D."/>
            <person name="Corsaro D."/>
            <person name="Michel R."/>
            <person name="Corradi N."/>
            <person name="James T."/>
        </authorList>
    </citation>
    <scope>NUCLEOTIDE SEQUENCE [LARGE SCALE GENOMIC DNA]</scope>
    <source>
        <strain evidence="1 2">KSL3</strain>
    </source>
</reference>
<organism evidence="1 2">
    <name type="scientific">Paramicrosporidium saccamoebae</name>
    <dbReference type="NCBI Taxonomy" id="1246581"/>
    <lineage>
        <taxon>Eukaryota</taxon>
        <taxon>Fungi</taxon>
        <taxon>Fungi incertae sedis</taxon>
        <taxon>Cryptomycota</taxon>
        <taxon>Cryptomycota incertae sedis</taxon>
        <taxon>Paramicrosporidium</taxon>
    </lineage>
</organism>